<organism evidence="1 2">
    <name type="scientific">Svornostia abyssi</name>
    <dbReference type="NCBI Taxonomy" id="2898438"/>
    <lineage>
        <taxon>Bacteria</taxon>
        <taxon>Bacillati</taxon>
        <taxon>Actinomycetota</taxon>
        <taxon>Thermoleophilia</taxon>
        <taxon>Solirubrobacterales</taxon>
        <taxon>Baekduiaceae</taxon>
        <taxon>Svornostia</taxon>
    </lineage>
</organism>
<accession>A0ABY5PGW0</accession>
<keyword evidence="2" id="KW-1185">Reference proteome</keyword>
<dbReference type="Gene3D" id="3.90.1140.10">
    <property type="entry name" value="Cyclic phosphodiesterase"/>
    <property type="match status" value="1"/>
</dbReference>
<dbReference type="EMBL" id="CP088295">
    <property type="protein sequence ID" value="UUY03891.1"/>
    <property type="molecule type" value="Genomic_DNA"/>
</dbReference>
<evidence type="ECO:0000313" key="1">
    <source>
        <dbReference type="EMBL" id="UUY03891.1"/>
    </source>
</evidence>
<sequence>MLWNALAARHIVGLGVGRATRNTHRSNTTYLTTVIRVPQPIAQVIARSTRELESRGGKGHFLYPPESLHVTALNLDPIASRIGDPDYLASLAEEIKKCSPISMRLTGMNISDATLFATAEASDGGLAALRARLRIAVGLPPSSGALAARRNELGAANVLRFGDGPVAPVVRWAVQRRGLPLGAWRADHVELVETNKTFAPEATRVLAVFPLAGHQAR</sequence>
<proteinExistence type="predicted"/>
<name>A0ABY5PGW0_9ACTN</name>
<reference evidence="2" key="1">
    <citation type="submission" date="2021-11" db="EMBL/GenBank/DDBJ databases">
        <title>Cultivation dependent microbiological survey of springs from the worlds oldest radium mine currently devoted to the extraction of radon-saturated water.</title>
        <authorList>
            <person name="Kapinusova G."/>
            <person name="Smrhova T."/>
            <person name="Strejcek M."/>
            <person name="Suman J."/>
            <person name="Jani K."/>
            <person name="Pajer P."/>
            <person name="Uhlik O."/>
        </authorList>
    </citation>
    <scope>NUCLEOTIDE SEQUENCE [LARGE SCALE GENOMIC DNA]</scope>
    <source>
        <strain evidence="2">J379</strain>
    </source>
</reference>
<protein>
    <recommendedName>
        <fullName evidence="3">Protein kinase A anchor protein nuclear localisation signal domain-containing protein</fullName>
    </recommendedName>
</protein>
<evidence type="ECO:0008006" key="3">
    <source>
        <dbReference type="Google" id="ProtNLM"/>
    </source>
</evidence>
<dbReference type="InterPro" id="IPR009097">
    <property type="entry name" value="Cyclic_Pdiesterase"/>
</dbReference>
<dbReference type="RefSeq" id="WP_353864389.1">
    <property type="nucleotide sequence ID" value="NZ_CP088295.1"/>
</dbReference>
<evidence type="ECO:0000313" key="2">
    <source>
        <dbReference type="Proteomes" id="UP001058860"/>
    </source>
</evidence>
<dbReference type="Proteomes" id="UP001058860">
    <property type="component" value="Chromosome"/>
</dbReference>
<dbReference type="SUPFAM" id="SSF55144">
    <property type="entry name" value="LigT-like"/>
    <property type="match status" value="1"/>
</dbReference>
<gene>
    <name evidence="1" type="ORF">LRS13_25115</name>
</gene>